<accession>A0A7W6DWE1</accession>
<organism evidence="3 4">
    <name type="scientific">Sagittula marina</name>
    <dbReference type="NCBI Taxonomy" id="943940"/>
    <lineage>
        <taxon>Bacteria</taxon>
        <taxon>Pseudomonadati</taxon>
        <taxon>Pseudomonadota</taxon>
        <taxon>Alphaproteobacteria</taxon>
        <taxon>Rhodobacterales</taxon>
        <taxon>Roseobacteraceae</taxon>
        <taxon>Sagittula</taxon>
    </lineage>
</organism>
<evidence type="ECO:0000259" key="1">
    <source>
        <dbReference type="Pfam" id="PF07848"/>
    </source>
</evidence>
<dbReference type="InterPro" id="IPR012906">
    <property type="entry name" value="PaaX-like_N"/>
</dbReference>
<feature type="domain" description="Transcriptional repressor PaaX-like N-terminal" evidence="1">
    <location>
        <begin position="29"/>
        <end position="93"/>
    </location>
</feature>
<dbReference type="PANTHER" id="PTHR30319">
    <property type="entry name" value="PHENYLACETIC ACID REGULATOR-RELATED TRANSCRIPTIONAL REPRESSOR"/>
    <property type="match status" value="1"/>
</dbReference>
<dbReference type="EMBL" id="JACIEJ010000010">
    <property type="protein sequence ID" value="MBB3987373.1"/>
    <property type="molecule type" value="Genomic_DNA"/>
</dbReference>
<dbReference type="InterPro" id="IPR036388">
    <property type="entry name" value="WH-like_DNA-bd_sf"/>
</dbReference>
<dbReference type="PANTHER" id="PTHR30319:SF1">
    <property type="entry name" value="TRANSCRIPTIONAL REPRESSOR PAAX"/>
    <property type="match status" value="1"/>
</dbReference>
<dbReference type="InterPro" id="IPR036390">
    <property type="entry name" value="WH_DNA-bd_sf"/>
</dbReference>
<dbReference type="GO" id="GO:0006351">
    <property type="term" value="P:DNA-templated transcription"/>
    <property type="evidence" value="ECO:0007669"/>
    <property type="project" value="InterPro"/>
</dbReference>
<dbReference type="InterPro" id="IPR011965">
    <property type="entry name" value="PaaX_trns_reg"/>
</dbReference>
<dbReference type="RefSeq" id="WP_344716440.1">
    <property type="nucleotide sequence ID" value="NZ_BAABBZ010000011.1"/>
</dbReference>
<protein>
    <submittedName>
        <fullName evidence="3">Phenylacetic acid degradation operon negative regulatory protein</fullName>
    </submittedName>
</protein>
<comment type="caution">
    <text evidence="3">The sequence shown here is derived from an EMBL/GenBank/DDBJ whole genome shotgun (WGS) entry which is preliminary data.</text>
</comment>
<dbReference type="SUPFAM" id="SSF46785">
    <property type="entry name" value="Winged helix' DNA-binding domain"/>
    <property type="match status" value="1"/>
</dbReference>
<evidence type="ECO:0000313" key="4">
    <source>
        <dbReference type="Proteomes" id="UP000541426"/>
    </source>
</evidence>
<dbReference type="PIRSF" id="PIRSF020623">
    <property type="entry name" value="PaaX"/>
    <property type="match status" value="1"/>
</dbReference>
<dbReference type="Proteomes" id="UP000541426">
    <property type="component" value="Unassembled WGS sequence"/>
</dbReference>
<dbReference type="Gene3D" id="1.20.58.1460">
    <property type="match status" value="1"/>
</dbReference>
<reference evidence="3 4" key="1">
    <citation type="submission" date="2020-08" db="EMBL/GenBank/DDBJ databases">
        <title>Genomic Encyclopedia of Type Strains, Phase IV (KMG-IV): sequencing the most valuable type-strain genomes for metagenomic binning, comparative biology and taxonomic classification.</title>
        <authorList>
            <person name="Goeker M."/>
        </authorList>
    </citation>
    <scope>NUCLEOTIDE SEQUENCE [LARGE SCALE GENOMIC DNA]</scope>
    <source>
        <strain evidence="3 4">DSM 102235</strain>
    </source>
</reference>
<feature type="domain" description="Transcriptional repressor PaaX-like C-terminal" evidence="2">
    <location>
        <begin position="170"/>
        <end position="251"/>
    </location>
</feature>
<sequence length="280" mass="29835">MAEDASSHAMTVSPLAALGIDTPPRAPHFIVTLYGDVVAPRGGALWMGSLITACAAHGLSESLVRTAVSRLVSAGRLEGVRQGRRSYYRLTDTAQAEFRAASRLLFDPPPAPEQWQIALLGAEHDPNPPWVRIGTGAALAPSTAAAIPGAVILSGTPQAGDMKPLAARHWPLAEVAQAYRSVIDRFAALPETPAPSDALALRLRLVDDYRSAALADPRLPRDALPEDWPEPEARALFARLYRHLSPAADRQITALFETQAGPLPATTAETKARFDGLAPL</sequence>
<dbReference type="Pfam" id="PF08223">
    <property type="entry name" value="PaaX_C"/>
    <property type="match status" value="1"/>
</dbReference>
<gene>
    <name evidence="3" type="ORF">GGQ68_003720</name>
</gene>
<dbReference type="Gene3D" id="1.10.10.10">
    <property type="entry name" value="Winged helix-like DNA-binding domain superfamily/Winged helix DNA-binding domain"/>
    <property type="match status" value="1"/>
</dbReference>
<name>A0A7W6DWE1_9RHOB</name>
<evidence type="ECO:0000259" key="2">
    <source>
        <dbReference type="Pfam" id="PF08223"/>
    </source>
</evidence>
<dbReference type="InterPro" id="IPR013225">
    <property type="entry name" value="PaaX_C"/>
</dbReference>
<proteinExistence type="predicted"/>
<evidence type="ECO:0000313" key="3">
    <source>
        <dbReference type="EMBL" id="MBB3987373.1"/>
    </source>
</evidence>
<dbReference type="Pfam" id="PF07848">
    <property type="entry name" value="PaaX"/>
    <property type="match status" value="1"/>
</dbReference>
<keyword evidence="4" id="KW-1185">Reference proteome</keyword>
<dbReference type="AlphaFoldDB" id="A0A7W6DWE1"/>